<proteinExistence type="predicted"/>
<evidence type="ECO:0000256" key="3">
    <source>
        <dbReference type="ARBA" id="ARBA00022723"/>
    </source>
</evidence>
<evidence type="ECO:0000256" key="4">
    <source>
        <dbReference type="ARBA" id="ARBA00023004"/>
    </source>
</evidence>
<dbReference type="InterPro" id="IPR023885">
    <property type="entry name" value="4Fe4S-binding_SPASM_dom"/>
</dbReference>
<reference evidence="7 8" key="1">
    <citation type="submission" date="2023-07" db="EMBL/GenBank/DDBJ databases">
        <title>Genomic Encyclopedia of Type Strains, Phase IV (KMG-IV): sequencing the most valuable type-strain genomes for metagenomic binning, comparative biology and taxonomic classification.</title>
        <authorList>
            <person name="Goeker M."/>
        </authorList>
    </citation>
    <scope>NUCLEOTIDE SEQUENCE [LARGE SCALE GENOMIC DNA]</scope>
    <source>
        <strain evidence="7 8">DSM 16784</strain>
    </source>
</reference>
<keyword evidence="5" id="KW-0411">Iron-sulfur</keyword>
<gene>
    <name evidence="7" type="ORF">J2S15_002290</name>
</gene>
<evidence type="ECO:0000259" key="6">
    <source>
        <dbReference type="PROSITE" id="PS51918"/>
    </source>
</evidence>
<dbReference type="InterPro" id="IPR023867">
    <property type="entry name" value="Sulphatase_maturase_rSAM"/>
</dbReference>
<dbReference type="PROSITE" id="PS51918">
    <property type="entry name" value="RADICAL_SAM"/>
    <property type="match status" value="1"/>
</dbReference>
<organism evidence="7 8">
    <name type="scientific">Breznakia pachnodae</name>
    <dbReference type="NCBI Taxonomy" id="265178"/>
    <lineage>
        <taxon>Bacteria</taxon>
        <taxon>Bacillati</taxon>
        <taxon>Bacillota</taxon>
        <taxon>Erysipelotrichia</taxon>
        <taxon>Erysipelotrichales</taxon>
        <taxon>Erysipelotrichaceae</taxon>
        <taxon>Breznakia</taxon>
    </lineage>
</organism>
<dbReference type="InterPro" id="IPR007197">
    <property type="entry name" value="rSAM"/>
</dbReference>
<keyword evidence="4" id="KW-0408">Iron</keyword>
<protein>
    <submittedName>
        <fullName evidence="7">Radical SAM protein with 4Fe4S-binding SPASM domain</fullName>
    </submittedName>
</protein>
<dbReference type="InterPro" id="IPR058240">
    <property type="entry name" value="rSAM_sf"/>
</dbReference>
<comment type="cofactor">
    <cofactor evidence="1">
        <name>[4Fe-4S] cluster</name>
        <dbReference type="ChEBI" id="CHEBI:49883"/>
    </cofactor>
</comment>
<dbReference type="PANTHER" id="PTHR43273">
    <property type="entry name" value="ANAEROBIC SULFATASE-MATURATING ENZYME HOMOLOG ASLB-RELATED"/>
    <property type="match status" value="1"/>
</dbReference>
<evidence type="ECO:0000313" key="8">
    <source>
        <dbReference type="Proteomes" id="UP001230220"/>
    </source>
</evidence>
<dbReference type="Pfam" id="PF13353">
    <property type="entry name" value="Fer4_12"/>
    <property type="match status" value="1"/>
</dbReference>
<keyword evidence="2" id="KW-0949">S-adenosyl-L-methionine</keyword>
<name>A0ABU0E3S9_9FIRM</name>
<comment type="caution">
    <text evidence="7">The sequence shown here is derived from an EMBL/GenBank/DDBJ whole genome shotgun (WGS) entry which is preliminary data.</text>
</comment>
<accession>A0ABU0E3S9</accession>
<evidence type="ECO:0000256" key="5">
    <source>
        <dbReference type="ARBA" id="ARBA00023014"/>
    </source>
</evidence>
<dbReference type="RefSeq" id="WP_307408361.1">
    <property type="nucleotide sequence ID" value="NZ_JAUSUR010000004.1"/>
</dbReference>
<evidence type="ECO:0000313" key="7">
    <source>
        <dbReference type="EMBL" id="MDQ0361540.1"/>
    </source>
</evidence>
<dbReference type="Gene3D" id="3.20.20.70">
    <property type="entry name" value="Aldolase class I"/>
    <property type="match status" value="1"/>
</dbReference>
<dbReference type="Proteomes" id="UP001230220">
    <property type="component" value="Unassembled WGS sequence"/>
</dbReference>
<dbReference type="NCBIfam" id="TIGR04085">
    <property type="entry name" value="rSAM_more_4Fe4S"/>
    <property type="match status" value="1"/>
</dbReference>
<dbReference type="InterPro" id="IPR013785">
    <property type="entry name" value="Aldolase_TIM"/>
</dbReference>
<dbReference type="SFLD" id="SFLDS00029">
    <property type="entry name" value="Radical_SAM"/>
    <property type="match status" value="1"/>
</dbReference>
<evidence type="ECO:0000256" key="2">
    <source>
        <dbReference type="ARBA" id="ARBA00022691"/>
    </source>
</evidence>
<dbReference type="EMBL" id="JAUSUR010000004">
    <property type="protein sequence ID" value="MDQ0361540.1"/>
    <property type="molecule type" value="Genomic_DNA"/>
</dbReference>
<dbReference type="SFLD" id="SFLDG01067">
    <property type="entry name" value="SPASM/twitch_domain_containing"/>
    <property type="match status" value="1"/>
</dbReference>
<feature type="domain" description="Radical SAM core" evidence="6">
    <location>
        <begin position="80"/>
        <end position="311"/>
    </location>
</feature>
<keyword evidence="3" id="KW-0479">Metal-binding</keyword>
<dbReference type="CDD" id="cd01335">
    <property type="entry name" value="Radical_SAM"/>
    <property type="match status" value="1"/>
</dbReference>
<dbReference type="PANTHER" id="PTHR43273:SF8">
    <property type="entry name" value="RADICAL SAM DOMAIN PROTEIN"/>
    <property type="match status" value="1"/>
</dbReference>
<evidence type="ECO:0000256" key="1">
    <source>
        <dbReference type="ARBA" id="ARBA00001966"/>
    </source>
</evidence>
<dbReference type="SUPFAM" id="SSF102114">
    <property type="entry name" value="Radical SAM enzymes"/>
    <property type="match status" value="1"/>
</dbReference>
<keyword evidence="8" id="KW-1185">Reference proteome</keyword>
<sequence>MYELTSYNIINELDKNHLLIFNSLSRAVIKISKNKLQECLENPGFQGDIGEYLLKGFFIYKHGSDEKSLFSYIYKNLNTETRRIGVTLVPSRLCNLRCTYCIQNNLFNNHDSHFMTEKIIDNYYTWLLEYIQKFKTEEIGFNFYGGEPLMINKSILLYLIKKMNSLPVKTKFIMVTNGMRLLDHPDIIPYIDSYRITIDGLSALHDSRRVCPDGSGSYRKIVANINKYIKKYGKKNISIRMNVDKDNRLYLKEAVDQILSNIESSDIEFRLFPVVPNKKNVNFKSLHEDLVATANQMYDCYLHLKRKYNIKPFIFSMNCGISSFGRWVFDTDGSLHKCCSHIGFDEKKVGSLTSKLFNENYYDYLNREYDLECQECAYINYCGGGCKWQEEMHGEKQCLKEFYDSYIPRMIKLIYADC</sequence>